<keyword evidence="2" id="KW-1185">Reference proteome</keyword>
<dbReference type="AlphaFoldDB" id="A0A8J2KGY5"/>
<protein>
    <submittedName>
        <fullName evidence="1">Uncharacterized protein</fullName>
    </submittedName>
</protein>
<sequence length="19" mass="2217">LKRYVFALLGVSAWHAAWQ</sequence>
<dbReference type="EMBL" id="CAJVCH010307076">
    <property type="protein sequence ID" value="CAG7785916.1"/>
    <property type="molecule type" value="Genomic_DNA"/>
</dbReference>
<evidence type="ECO:0000313" key="2">
    <source>
        <dbReference type="Proteomes" id="UP000708208"/>
    </source>
</evidence>
<dbReference type="Proteomes" id="UP000708208">
    <property type="component" value="Unassembled WGS sequence"/>
</dbReference>
<name>A0A8J2KGY5_9HEXA</name>
<gene>
    <name evidence="1" type="ORF">AFUS01_LOCUS24511</name>
</gene>
<accession>A0A8J2KGY5</accession>
<evidence type="ECO:0000313" key="1">
    <source>
        <dbReference type="EMBL" id="CAG7785916.1"/>
    </source>
</evidence>
<feature type="non-terminal residue" evidence="1">
    <location>
        <position position="1"/>
    </location>
</feature>
<organism evidence="1 2">
    <name type="scientific">Allacma fusca</name>
    <dbReference type="NCBI Taxonomy" id="39272"/>
    <lineage>
        <taxon>Eukaryota</taxon>
        <taxon>Metazoa</taxon>
        <taxon>Ecdysozoa</taxon>
        <taxon>Arthropoda</taxon>
        <taxon>Hexapoda</taxon>
        <taxon>Collembola</taxon>
        <taxon>Symphypleona</taxon>
        <taxon>Sminthuridae</taxon>
        <taxon>Allacma</taxon>
    </lineage>
</organism>
<comment type="caution">
    <text evidence="1">The sequence shown here is derived from an EMBL/GenBank/DDBJ whole genome shotgun (WGS) entry which is preliminary data.</text>
</comment>
<reference evidence="1" key="1">
    <citation type="submission" date="2021-06" db="EMBL/GenBank/DDBJ databases">
        <authorList>
            <person name="Hodson N. C."/>
            <person name="Mongue J. A."/>
            <person name="Jaron S. K."/>
        </authorList>
    </citation>
    <scope>NUCLEOTIDE SEQUENCE</scope>
</reference>
<proteinExistence type="predicted"/>